<evidence type="ECO:0000313" key="4">
    <source>
        <dbReference type="Proteomes" id="UP001180531"/>
    </source>
</evidence>
<dbReference type="InterPro" id="IPR047718">
    <property type="entry name" value="RsbA-like_anti_sig"/>
</dbReference>
<protein>
    <submittedName>
        <fullName evidence="3">MEDS domain-containing protein</fullName>
    </submittedName>
</protein>
<proteinExistence type="predicted"/>
<dbReference type="EMBL" id="JAVRFI010000032">
    <property type="protein sequence ID" value="MDT0453543.1"/>
    <property type="molecule type" value="Genomic_DNA"/>
</dbReference>
<feature type="domain" description="MEDS" evidence="2">
    <location>
        <begin position="22"/>
        <end position="166"/>
    </location>
</feature>
<evidence type="ECO:0000313" key="3">
    <source>
        <dbReference type="EMBL" id="MDT0453543.1"/>
    </source>
</evidence>
<dbReference type="Pfam" id="PF14417">
    <property type="entry name" value="MEDS"/>
    <property type="match status" value="1"/>
</dbReference>
<name>A0ABU2SXU9_9ACTN</name>
<feature type="region of interest" description="Disordered" evidence="1">
    <location>
        <begin position="328"/>
        <end position="359"/>
    </location>
</feature>
<dbReference type="NCBIfam" id="NF041045">
    <property type="entry name" value="RsbA_anti_sig"/>
    <property type="match status" value="1"/>
</dbReference>
<dbReference type="RefSeq" id="WP_311615510.1">
    <property type="nucleotide sequence ID" value="NZ_JAVRFI010000032.1"/>
</dbReference>
<keyword evidence="4" id="KW-1185">Reference proteome</keyword>
<comment type="caution">
    <text evidence="3">The sequence shown here is derived from an EMBL/GenBank/DDBJ whole genome shotgun (WGS) entry which is preliminary data.</text>
</comment>
<evidence type="ECO:0000256" key="1">
    <source>
        <dbReference type="SAM" id="MobiDB-lite"/>
    </source>
</evidence>
<dbReference type="InterPro" id="IPR025847">
    <property type="entry name" value="MEDS_domain"/>
</dbReference>
<evidence type="ECO:0000259" key="2">
    <source>
        <dbReference type="Pfam" id="PF14417"/>
    </source>
</evidence>
<reference evidence="3" key="1">
    <citation type="submission" date="2024-05" db="EMBL/GenBank/DDBJ databases">
        <title>30 novel species of actinomycetes from the DSMZ collection.</title>
        <authorList>
            <person name="Nouioui I."/>
        </authorList>
    </citation>
    <scope>NUCLEOTIDE SEQUENCE</scope>
    <source>
        <strain evidence="3">DSM 40473</strain>
    </source>
</reference>
<accession>A0ABU2SXU9</accession>
<gene>
    <name evidence="3" type="ORF">RM609_31340</name>
</gene>
<organism evidence="3 4">
    <name type="scientific">Streptomyces hesseae</name>
    <dbReference type="NCBI Taxonomy" id="3075519"/>
    <lineage>
        <taxon>Bacteria</taxon>
        <taxon>Bacillati</taxon>
        <taxon>Actinomycetota</taxon>
        <taxon>Actinomycetes</taxon>
        <taxon>Kitasatosporales</taxon>
        <taxon>Streptomycetaceae</taxon>
        <taxon>Streptomyces</taxon>
    </lineage>
</organism>
<sequence>MGGTDPGVEPGIDPGVDPGFVHHACLYGTDEEFLATALPFALDGLAAGEPVLAATTPANIELLRRALGERAGELGTAETAYFGRRPVERVSAFLRYHDRRSRPGRRLRILAEPVWAGKSARQIAEWKRMESGLNVLLAGLPVRMICPYDTRAVPGDIAHAARATHPARVDGRLVTPCAEFTDPEAYAAAVPPPRLPAPPGAARTGPTGRLAEIRSFARDRAGAAGLRGERLGLAVLGVCEAAGYLLAGGGVRLGVRAWEEPGTLVYELLGAPVAPVPAFAGFRPPGAEPHPEDGLWLARTIGESLDVHVLGDLVRLTLCVAGPRASNAGEAEFSPSGAWGPGSGAGAPERVTRCAARPP</sequence>
<dbReference type="Proteomes" id="UP001180531">
    <property type="component" value="Unassembled WGS sequence"/>
</dbReference>